<reference evidence="1 2" key="1">
    <citation type="submission" date="2019-06" db="EMBL/GenBank/DDBJ databases">
        <title>Sulfurimonas gotlandica sp. nov., a chemoautotrophic and psychrotolerant epsilonproteobacterium isolated from a pelagic redoxcline, and an emended description of the genus Sulfurimonas.</title>
        <authorList>
            <person name="Wang S."/>
            <person name="Jiang L."/>
            <person name="Shao Z."/>
        </authorList>
    </citation>
    <scope>NUCLEOTIDE SEQUENCE [LARGE SCALE GENOMIC DNA]</scope>
    <source>
        <strain evidence="1 2">B2</strain>
    </source>
</reference>
<organism evidence="1 2">
    <name type="scientific">Sulfurimonas marina</name>
    <dbReference type="NCBI Taxonomy" id="2590551"/>
    <lineage>
        <taxon>Bacteria</taxon>
        <taxon>Pseudomonadati</taxon>
        <taxon>Campylobacterota</taxon>
        <taxon>Epsilonproteobacteria</taxon>
        <taxon>Campylobacterales</taxon>
        <taxon>Sulfurimonadaceae</taxon>
        <taxon>Sulfurimonas</taxon>
    </lineage>
</organism>
<evidence type="ECO:0000313" key="2">
    <source>
        <dbReference type="Proteomes" id="UP000593910"/>
    </source>
</evidence>
<sequence length="128" mass="15122">MKLSIGLSIETKMSIENKSNELIGEHEVSKCFYVACIDKNRQQKRRFFLKVKKRNIDSFIPVDYNTRVINEELEPIDIKDLEYAIPIIYLDLEPIYYESCELRAIPMLSLELEEVIIELKTIQEVLHE</sequence>
<keyword evidence="2" id="KW-1185">Reference proteome</keyword>
<dbReference type="Proteomes" id="UP000593910">
    <property type="component" value="Chromosome"/>
</dbReference>
<protein>
    <submittedName>
        <fullName evidence="1">Uncharacterized protein</fullName>
    </submittedName>
</protein>
<name>A0A7M1AWI3_9BACT</name>
<evidence type="ECO:0000313" key="1">
    <source>
        <dbReference type="EMBL" id="QOP41809.1"/>
    </source>
</evidence>
<proteinExistence type="predicted"/>
<accession>A0A7M1AWI3</accession>
<dbReference type="KEGG" id="smax:FJR03_08705"/>
<gene>
    <name evidence="1" type="ORF">FJR03_08705</name>
</gene>
<dbReference type="AlphaFoldDB" id="A0A7M1AWI3"/>
<dbReference type="EMBL" id="CP041165">
    <property type="protein sequence ID" value="QOP41809.1"/>
    <property type="molecule type" value="Genomic_DNA"/>
</dbReference>